<accession>W9C5T5</accession>
<organism evidence="1 2">
    <name type="scientific">Sclerotinia borealis (strain F-4128)</name>
    <dbReference type="NCBI Taxonomy" id="1432307"/>
    <lineage>
        <taxon>Eukaryota</taxon>
        <taxon>Fungi</taxon>
        <taxon>Dikarya</taxon>
        <taxon>Ascomycota</taxon>
        <taxon>Pezizomycotina</taxon>
        <taxon>Leotiomycetes</taxon>
        <taxon>Helotiales</taxon>
        <taxon>Sclerotiniaceae</taxon>
        <taxon>Sclerotinia</taxon>
    </lineage>
</organism>
<sequence>MHPSAAQALSEFLKLDSTLDNCGIALPHINQPGVPGPPKDIKRANPMSGKQSIRCLHGIGKAVVPALSSGHVLEPVVKFVKDIQVNIDFITYQDPEIQQASSEFLLYGADALHQMAPALSFENANKLLQAVFAAEYARIVDKVENLALFSLANRLLEKQSDEDTCPKTTYYW</sequence>
<gene>
    <name evidence="1" type="ORF">SBOR_7501</name>
</gene>
<name>W9C5T5_SCLBF</name>
<dbReference type="HOGENOM" id="CLU_1556167_0_0_1"/>
<proteinExistence type="predicted"/>
<evidence type="ECO:0000313" key="2">
    <source>
        <dbReference type="Proteomes" id="UP000019487"/>
    </source>
</evidence>
<comment type="caution">
    <text evidence="1">The sequence shown here is derived from an EMBL/GenBank/DDBJ whole genome shotgun (WGS) entry which is preliminary data.</text>
</comment>
<keyword evidence="2" id="KW-1185">Reference proteome</keyword>
<dbReference type="AlphaFoldDB" id="W9C5T5"/>
<protein>
    <submittedName>
        <fullName evidence="1">Uncharacterized protein</fullName>
    </submittedName>
</protein>
<dbReference type="Proteomes" id="UP000019487">
    <property type="component" value="Unassembled WGS sequence"/>
</dbReference>
<dbReference type="OrthoDB" id="3486308at2759"/>
<evidence type="ECO:0000313" key="1">
    <source>
        <dbReference type="EMBL" id="ESZ92122.1"/>
    </source>
</evidence>
<dbReference type="EMBL" id="AYSA01000424">
    <property type="protein sequence ID" value="ESZ92122.1"/>
    <property type="molecule type" value="Genomic_DNA"/>
</dbReference>
<reference evidence="1 2" key="1">
    <citation type="journal article" date="2014" name="Genome Announc.">
        <title>Draft genome sequence of Sclerotinia borealis, a psychrophilic plant pathogenic fungus.</title>
        <authorList>
            <person name="Mardanov A.V."/>
            <person name="Beletsky A.V."/>
            <person name="Kadnikov V.V."/>
            <person name="Ignatov A.N."/>
            <person name="Ravin N.V."/>
        </authorList>
    </citation>
    <scope>NUCLEOTIDE SEQUENCE [LARGE SCALE GENOMIC DNA]</scope>
    <source>
        <strain evidence="2">F-4157</strain>
    </source>
</reference>